<feature type="signal peptide" evidence="2">
    <location>
        <begin position="1"/>
        <end position="21"/>
    </location>
</feature>
<gene>
    <name evidence="3" type="ORF">C0V70_01290</name>
</gene>
<dbReference type="EMBL" id="CP025704">
    <property type="protein sequence ID" value="AUN96757.1"/>
    <property type="molecule type" value="Genomic_DNA"/>
</dbReference>
<dbReference type="Proteomes" id="UP000235584">
    <property type="component" value="Chromosome"/>
</dbReference>
<dbReference type="AlphaFoldDB" id="A0A2K9NML5"/>
<organism evidence="3 4">
    <name type="scientific">Bacteriovorax stolpii</name>
    <name type="common">Bdellovibrio stolpii</name>
    <dbReference type="NCBI Taxonomy" id="960"/>
    <lineage>
        <taxon>Bacteria</taxon>
        <taxon>Pseudomonadati</taxon>
        <taxon>Bdellovibrionota</taxon>
        <taxon>Bacteriovoracia</taxon>
        <taxon>Bacteriovoracales</taxon>
        <taxon>Bacteriovoracaceae</taxon>
        <taxon>Bacteriovorax</taxon>
    </lineage>
</organism>
<evidence type="ECO:0000256" key="1">
    <source>
        <dbReference type="SAM" id="MobiDB-lite"/>
    </source>
</evidence>
<feature type="region of interest" description="Disordered" evidence="1">
    <location>
        <begin position="35"/>
        <end position="58"/>
    </location>
</feature>
<reference evidence="3 4" key="1">
    <citation type="submission" date="2018-01" db="EMBL/GenBank/DDBJ databases">
        <title>Complete genome sequence of Bacteriovorax stolpii DSM12778.</title>
        <authorList>
            <person name="Tang B."/>
            <person name="Chang J."/>
        </authorList>
    </citation>
    <scope>NUCLEOTIDE SEQUENCE [LARGE SCALE GENOMIC DNA]</scope>
    <source>
        <strain evidence="3 4">DSM 12778</strain>
    </source>
</reference>
<dbReference type="RefSeq" id="WP_102242052.1">
    <property type="nucleotide sequence ID" value="NZ_CP025704.1"/>
</dbReference>
<evidence type="ECO:0000256" key="2">
    <source>
        <dbReference type="SAM" id="SignalP"/>
    </source>
</evidence>
<dbReference type="KEGG" id="bsto:C0V70_01290"/>
<sequence>MLGRNLAFLITLALLSAPLHATDLRQNVSEDGNVEDVLGSSTASGNSPFLVDGESSDNVEKSKAQGEDYIFNHGVKEVSDKVTPKKKYEDFGYTLPGTYEKQENYIELDKLKMAKDFRKASTGGLNISFIKNNFNYQSPNDIINQTVGTGYKSIKGGSIFVRHDSYIFKTAALNGHWSFGAGVGYNSGRGLFVNGTRSDTKISLWEVPIDAGLGLEIPVYTWFKIAGTGGPSALGLMQNRSDIQRGEKGKRKIQYSPGYFANAQVKINLSGFNEETAYDLFTSSQITNLFLNLEVRHQNYANFQDDIKISGTSFGVGFTFEYL</sequence>
<proteinExistence type="predicted"/>
<keyword evidence="2" id="KW-0732">Signal</keyword>
<name>A0A2K9NML5_BACTC</name>
<dbReference type="OrthoDB" id="5290572at2"/>
<accession>A0A2K9NML5</accession>
<evidence type="ECO:0000313" key="3">
    <source>
        <dbReference type="EMBL" id="AUN96757.1"/>
    </source>
</evidence>
<feature type="chain" id="PRO_5043926872" evidence="2">
    <location>
        <begin position="22"/>
        <end position="323"/>
    </location>
</feature>
<keyword evidence="4" id="KW-1185">Reference proteome</keyword>
<evidence type="ECO:0000313" key="4">
    <source>
        <dbReference type="Proteomes" id="UP000235584"/>
    </source>
</evidence>
<protein>
    <submittedName>
        <fullName evidence="3">Uncharacterized protein</fullName>
    </submittedName>
</protein>